<dbReference type="EMBL" id="CP017449">
    <property type="protein sequence ID" value="AOV18731.1"/>
    <property type="molecule type" value="Genomic_DNA"/>
</dbReference>
<keyword evidence="2" id="KW-1185">Reference proteome</keyword>
<reference evidence="1 2" key="1">
    <citation type="submission" date="2016-09" db="EMBL/GenBank/DDBJ databases">
        <title>Acidihalobacter prosperus V6 (DSM14174).</title>
        <authorList>
            <person name="Khaleque H.N."/>
            <person name="Ramsay J.P."/>
            <person name="Murphy R.J.T."/>
            <person name="Kaksonen A.H."/>
            <person name="Boxall N.J."/>
            <person name="Watkin E.L.J."/>
        </authorList>
    </citation>
    <scope>NUCLEOTIDE SEQUENCE [LARGE SCALE GENOMIC DNA]</scope>
    <source>
        <strain evidence="1 2">V6</strain>
        <plasmid evidence="2">papv6</plasmid>
    </source>
</reference>
<dbReference type="Proteomes" id="UP000095342">
    <property type="component" value="Plasmid pAPV6"/>
</dbReference>
<accession>A0A1D8KCQ0</accession>
<gene>
    <name evidence="1" type="ORF">BJI67_15930</name>
</gene>
<name>A0A1D8KCQ0_9GAMM</name>
<dbReference type="AlphaFoldDB" id="A0A1D8KCQ0"/>
<proteinExistence type="predicted"/>
<evidence type="ECO:0000313" key="1">
    <source>
        <dbReference type="EMBL" id="AOV18731.1"/>
    </source>
</evidence>
<protein>
    <submittedName>
        <fullName evidence="1">Uncharacterized protein</fullName>
    </submittedName>
</protein>
<dbReference type="KEGG" id="aaeo:BJI67_15930"/>
<keyword evidence="1" id="KW-0614">Plasmid</keyword>
<sequence>MAASLIVAGSAQAAGGLTTYYGVGGGIGTLDMSGSYIQSRRVPFLQVGWDGTGHGAFVVLQSGFATDNSAAYINTLIGFGWSWLKFGGGFWQITATTPTRGGLNLAPSLAAYGIQVVTDGSRHTRMTNQAFPVYVRITPWHDHNNILTLNVWRSLHNLGRESIPVTLLGGTGSFNTKWDGEGQIEGGSIRYTHRLTQHLGINVDYLYMEGRNAHGVLPVAYGPSVAAPVVRWQTRVLVLSAQLVF</sequence>
<geneLocation type="plasmid" evidence="2">
    <name>papv6</name>
</geneLocation>
<organism evidence="1 2">
    <name type="scientific">Acidihalobacter aeolianus</name>
    <dbReference type="NCBI Taxonomy" id="2792603"/>
    <lineage>
        <taxon>Bacteria</taxon>
        <taxon>Pseudomonadati</taxon>
        <taxon>Pseudomonadota</taxon>
        <taxon>Gammaproteobacteria</taxon>
        <taxon>Chromatiales</taxon>
        <taxon>Ectothiorhodospiraceae</taxon>
        <taxon>Acidihalobacter</taxon>
    </lineage>
</organism>
<evidence type="ECO:0000313" key="2">
    <source>
        <dbReference type="Proteomes" id="UP000095342"/>
    </source>
</evidence>